<name>A0AAV4M8W9_CAEEX</name>
<organism evidence="2 3">
    <name type="scientific">Caerostris extrusa</name>
    <name type="common">Bark spider</name>
    <name type="synonym">Caerostris bankana</name>
    <dbReference type="NCBI Taxonomy" id="172846"/>
    <lineage>
        <taxon>Eukaryota</taxon>
        <taxon>Metazoa</taxon>
        <taxon>Ecdysozoa</taxon>
        <taxon>Arthropoda</taxon>
        <taxon>Chelicerata</taxon>
        <taxon>Arachnida</taxon>
        <taxon>Araneae</taxon>
        <taxon>Araneomorphae</taxon>
        <taxon>Entelegynae</taxon>
        <taxon>Araneoidea</taxon>
        <taxon>Araneidae</taxon>
        <taxon>Caerostris</taxon>
    </lineage>
</organism>
<evidence type="ECO:0000313" key="3">
    <source>
        <dbReference type="Proteomes" id="UP001054945"/>
    </source>
</evidence>
<gene>
    <name evidence="2" type="ORF">CEXT_72311</name>
</gene>
<dbReference type="Proteomes" id="UP001054945">
    <property type="component" value="Unassembled WGS sequence"/>
</dbReference>
<accession>A0AAV4M8W9</accession>
<sequence>MELGRNWIRPSRPPPLDSLDVYPVIGNMFKLQYILMRERDPNRFVSHDVSASAKKRKKERSTPLGTERKRRESNKRGSWVRSRPGDHPRWALFRKSIALRQQPRFGTVLDRGPLALIPSRLPPGASQSSLFFFPLSGSANHKWDSSTFDSTVYHINITHKLRQCLK</sequence>
<protein>
    <submittedName>
        <fullName evidence="2">Uncharacterized protein</fullName>
    </submittedName>
</protein>
<proteinExistence type="predicted"/>
<feature type="region of interest" description="Disordered" evidence="1">
    <location>
        <begin position="46"/>
        <end position="86"/>
    </location>
</feature>
<comment type="caution">
    <text evidence="2">The sequence shown here is derived from an EMBL/GenBank/DDBJ whole genome shotgun (WGS) entry which is preliminary data.</text>
</comment>
<dbReference type="EMBL" id="BPLR01019388">
    <property type="protein sequence ID" value="GIX67274.1"/>
    <property type="molecule type" value="Genomic_DNA"/>
</dbReference>
<evidence type="ECO:0000313" key="2">
    <source>
        <dbReference type="EMBL" id="GIX67274.1"/>
    </source>
</evidence>
<reference evidence="2 3" key="1">
    <citation type="submission" date="2021-06" db="EMBL/GenBank/DDBJ databases">
        <title>Caerostris extrusa draft genome.</title>
        <authorList>
            <person name="Kono N."/>
            <person name="Arakawa K."/>
        </authorList>
    </citation>
    <scope>NUCLEOTIDE SEQUENCE [LARGE SCALE GENOMIC DNA]</scope>
</reference>
<evidence type="ECO:0000256" key="1">
    <source>
        <dbReference type="SAM" id="MobiDB-lite"/>
    </source>
</evidence>
<dbReference type="AlphaFoldDB" id="A0AAV4M8W9"/>
<keyword evidence="3" id="KW-1185">Reference proteome</keyword>